<dbReference type="PANTHER" id="PTHR33112">
    <property type="entry name" value="DOMAIN PROTEIN, PUTATIVE-RELATED"/>
    <property type="match status" value="1"/>
</dbReference>
<dbReference type="AlphaFoldDB" id="A0A8H4CF28"/>
<comment type="caution">
    <text evidence="3">The sequence shown here is derived from an EMBL/GenBank/DDBJ whole genome shotgun (WGS) entry which is preliminary data.</text>
</comment>
<evidence type="ECO:0000256" key="1">
    <source>
        <dbReference type="SAM" id="MobiDB-lite"/>
    </source>
</evidence>
<proteinExistence type="predicted"/>
<feature type="region of interest" description="Disordered" evidence="1">
    <location>
        <begin position="1"/>
        <end position="71"/>
    </location>
</feature>
<dbReference type="PANTHER" id="PTHR33112:SF9">
    <property type="entry name" value="HETEROKARYON INCOMPATIBILITY DOMAIN-CONTAINING PROTEIN"/>
    <property type="match status" value="1"/>
</dbReference>
<reference evidence="3" key="1">
    <citation type="journal article" date="2020" name="Phytopathology">
        <title>Genome sequence and comparative analysis of Colletotrichum gloeosporioides isolated from Liriodendron leaves.</title>
        <authorList>
            <person name="Fu F.F."/>
            <person name="Hao Z."/>
            <person name="Wang P."/>
            <person name="Lu Y."/>
            <person name="Xue L.J."/>
            <person name="Wei G."/>
            <person name="Tian Y."/>
            <person name="Baishi H."/>
            <person name="Xu H."/>
            <person name="Shi J."/>
            <person name="Cheng T."/>
            <person name="Wang G."/>
            <person name="Yi Y."/>
            <person name="Chen J."/>
        </authorList>
    </citation>
    <scope>NUCLEOTIDE SEQUENCE</scope>
    <source>
        <strain evidence="3">Lc1</strain>
    </source>
</reference>
<dbReference type="Proteomes" id="UP000613401">
    <property type="component" value="Unassembled WGS sequence"/>
</dbReference>
<dbReference type="GeneID" id="69007353"/>
<protein>
    <recommendedName>
        <fullName evidence="2">Heterokaryon incompatibility domain-containing protein</fullName>
    </recommendedName>
</protein>
<feature type="compositionally biased region" description="Basic and acidic residues" evidence="1">
    <location>
        <begin position="29"/>
        <end position="40"/>
    </location>
</feature>
<dbReference type="EMBL" id="WVTB01000059">
    <property type="protein sequence ID" value="KAF3802813.1"/>
    <property type="molecule type" value="Genomic_DNA"/>
</dbReference>
<feature type="compositionally biased region" description="Low complexity" evidence="1">
    <location>
        <begin position="1"/>
        <end position="10"/>
    </location>
</feature>
<dbReference type="InterPro" id="IPR010730">
    <property type="entry name" value="HET"/>
</dbReference>
<name>A0A8H4CF28_COLGL</name>
<dbReference type="Pfam" id="PF06985">
    <property type="entry name" value="HET"/>
    <property type="match status" value="1"/>
</dbReference>
<keyword evidence="4" id="KW-1185">Reference proteome</keyword>
<evidence type="ECO:0000313" key="3">
    <source>
        <dbReference type="EMBL" id="KAF3802813.1"/>
    </source>
</evidence>
<reference evidence="3" key="2">
    <citation type="submission" date="2020-03" db="EMBL/GenBank/DDBJ databases">
        <authorList>
            <person name="Fu F.-F."/>
            <person name="Chen J."/>
        </authorList>
    </citation>
    <scope>NUCLEOTIDE SEQUENCE</scope>
    <source>
        <strain evidence="3">Lc1</strain>
    </source>
</reference>
<sequence length="493" mass="55694">MQQDGYTDPGTYDDGDGQSNTDDGNTTDLHIDDCNDHSLETDQDNCINSEFDENDATDSHASTDEDVELPEEWRPRLSQWASMDCEKDWTRESKRMGDVYQYGEFNIAATGYDHGAQSLFNTRDAVPSQQFPVYVDFHSRRKDAEHFEGYYIKVNERGFYEAVIDGPLNSRGWVAQEWALSPAVVHYTPKETWWDCSDIIACETFLSGSENWDPSEIYKHRRIRALSDDNKEPIYRFWRQFVELYVRTKTTFEKDRFPAAAGIARILGNMLHEGFIAGIWEGDIVRSLVWECLDNVSIPSAPLAPSLSRASVCGRIGNWGFEPNSSAQQLSCISIEVLSDIDGFTSDLEAASLEKSSVRALAVRGPLRTLPQDLSVPVGAGTNGLNYVHVAEDRDHIIPGFQDGSIPDEQAWHLKGSTHLLPLAKDDESVFGLLLQHVPEAQDPNTFHRSGKVHFYFNTIKVAEEYLGISQKDGKYQPSWRFRECGVQDVILI</sequence>
<accession>A0A8H4CF28</accession>
<dbReference type="RefSeq" id="XP_045261972.1">
    <property type="nucleotide sequence ID" value="XM_045400321.1"/>
</dbReference>
<feature type="domain" description="Heterokaryon incompatibility" evidence="2">
    <location>
        <begin position="84"/>
        <end position="177"/>
    </location>
</feature>
<organism evidence="3 4">
    <name type="scientific">Colletotrichum gloeosporioides</name>
    <name type="common">Anthracnose fungus</name>
    <name type="synonym">Glomerella cingulata</name>
    <dbReference type="NCBI Taxonomy" id="474922"/>
    <lineage>
        <taxon>Eukaryota</taxon>
        <taxon>Fungi</taxon>
        <taxon>Dikarya</taxon>
        <taxon>Ascomycota</taxon>
        <taxon>Pezizomycotina</taxon>
        <taxon>Sordariomycetes</taxon>
        <taxon>Hypocreomycetidae</taxon>
        <taxon>Glomerellales</taxon>
        <taxon>Glomerellaceae</taxon>
        <taxon>Colletotrichum</taxon>
        <taxon>Colletotrichum gloeosporioides species complex</taxon>
    </lineage>
</organism>
<feature type="compositionally biased region" description="Polar residues" evidence="1">
    <location>
        <begin position="18"/>
        <end position="28"/>
    </location>
</feature>
<gene>
    <name evidence="3" type="ORF">GCG54_00000180</name>
</gene>
<evidence type="ECO:0000313" key="4">
    <source>
        <dbReference type="Proteomes" id="UP000613401"/>
    </source>
</evidence>
<evidence type="ECO:0000259" key="2">
    <source>
        <dbReference type="Pfam" id="PF06985"/>
    </source>
</evidence>